<accession>A0A4R0XAM0</accession>
<evidence type="ECO:0000313" key="2">
    <source>
        <dbReference type="Proteomes" id="UP000294200"/>
    </source>
</evidence>
<gene>
    <name evidence="1" type="ORF">BZM27_28955</name>
</gene>
<proteinExistence type="predicted"/>
<sequence length="86" mass="9658">MTNHLCAPYRGYSIDVEVHANNIVSLSGREFRYYVSWSIHASDPRAAPTASFPERLDFLTPDEAFSYGERRAHTFIDGCMSPSAAE</sequence>
<evidence type="ECO:0000313" key="1">
    <source>
        <dbReference type="EMBL" id="TCG06072.1"/>
    </source>
</evidence>
<protein>
    <submittedName>
        <fullName evidence="1">Uncharacterized protein</fullName>
    </submittedName>
</protein>
<keyword evidence="2" id="KW-1185">Reference proteome</keyword>
<dbReference type="Proteomes" id="UP000294200">
    <property type="component" value="Unassembled WGS sequence"/>
</dbReference>
<comment type="caution">
    <text evidence="1">The sequence shown here is derived from an EMBL/GenBank/DDBJ whole genome shotgun (WGS) entry which is preliminary data.</text>
</comment>
<reference evidence="1 2" key="1">
    <citation type="submission" date="2017-02" db="EMBL/GenBank/DDBJ databases">
        <title>Paraburkholderia sophoroidis sp. nov. and Paraburkholderia steynii sp. nov. rhizobial symbionts of the fynbos legume Hypocalyptus sophoroides.</title>
        <authorList>
            <person name="Steenkamp E.T."/>
            <person name="Beukes C.W."/>
            <person name="Van Zyl E."/>
            <person name="Avontuur J."/>
            <person name="Chan W.Y."/>
            <person name="Hassen A."/>
            <person name="Palmer M."/>
            <person name="Mthombeni L."/>
            <person name="Phalane F."/>
            <person name="Sereme K."/>
            <person name="Venter S.N."/>
        </authorList>
    </citation>
    <scope>NUCLEOTIDE SEQUENCE [LARGE SCALE GENOMIC DNA]</scope>
    <source>
        <strain evidence="1 2">HC1.1ba</strain>
    </source>
</reference>
<dbReference type="EMBL" id="MWML01000127">
    <property type="protein sequence ID" value="TCG06072.1"/>
    <property type="molecule type" value="Genomic_DNA"/>
</dbReference>
<organism evidence="1 2">
    <name type="scientific">Paraburkholderia steynii</name>
    <dbReference type="NCBI Taxonomy" id="1245441"/>
    <lineage>
        <taxon>Bacteria</taxon>
        <taxon>Pseudomonadati</taxon>
        <taxon>Pseudomonadota</taxon>
        <taxon>Betaproteobacteria</taxon>
        <taxon>Burkholderiales</taxon>
        <taxon>Burkholderiaceae</taxon>
        <taxon>Paraburkholderia</taxon>
    </lineage>
</organism>
<name>A0A4R0XAM0_9BURK</name>
<dbReference type="AlphaFoldDB" id="A0A4R0XAM0"/>